<keyword evidence="2" id="KW-0812">Transmembrane</keyword>
<feature type="compositionally biased region" description="Pro residues" evidence="1">
    <location>
        <begin position="103"/>
        <end position="119"/>
    </location>
</feature>
<dbReference type="AlphaFoldDB" id="A0A1Q8CNA9"/>
<sequence>MNDDGTQDPGPPPVLADPVSGLVTGTRYDAEQVTVRVAEPPKPDIARVREVMAEMLDENSELNLDLVVPRTPANGAPAPQVAAPSPTTPPIGIPAQQSSSPEAAPPRPPAPDNPAPAEPPATRTLVTPPRVERVRRVPRRFALGRLRGLPRLPGGLPQRFRRSPKPAPGAGRARKSSAADIAIIMILLFVTAVVGIVLLASLIDTLSSLFG</sequence>
<feature type="transmembrane region" description="Helical" evidence="2">
    <location>
        <begin position="181"/>
        <end position="203"/>
    </location>
</feature>
<keyword evidence="2" id="KW-1133">Transmembrane helix</keyword>
<gene>
    <name evidence="3" type="ORF">BU204_19870</name>
</gene>
<dbReference type="OrthoDB" id="3556518at2"/>
<comment type="caution">
    <text evidence="3">The sequence shown here is derived from an EMBL/GenBank/DDBJ whole genome shotgun (WGS) entry which is preliminary data.</text>
</comment>
<evidence type="ECO:0000313" key="4">
    <source>
        <dbReference type="Proteomes" id="UP000185596"/>
    </source>
</evidence>
<evidence type="ECO:0000256" key="1">
    <source>
        <dbReference type="SAM" id="MobiDB-lite"/>
    </source>
</evidence>
<protein>
    <submittedName>
        <fullName evidence="3">Uncharacterized protein</fullName>
    </submittedName>
</protein>
<evidence type="ECO:0000313" key="3">
    <source>
        <dbReference type="EMBL" id="OLF15852.1"/>
    </source>
</evidence>
<dbReference type="RefSeq" id="WP_075127212.1">
    <property type="nucleotide sequence ID" value="NZ_MSIE01000036.1"/>
</dbReference>
<name>A0A1Q8CNA9_9PSEU</name>
<keyword evidence="2" id="KW-0472">Membrane</keyword>
<proteinExistence type="predicted"/>
<dbReference type="EMBL" id="MSIE01000036">
    <property type="protein sequence ID" value="OLF15852.1"/>
    <property type="molecule type" value="Genomic_DNA"/>
</dbReference>
<accession>A0A1Q8CNA9</accession>
<dbReference type="STRING" id="1912961.BU204_19870"/>
<keyword evidence="4" id="KW-1185">Reference proteome</keyword>
<dbReference type="Proteomes" id="UP000185596">
    <property type="component" value="Unassembled WGS sequence"/>
</dbReference>
<organism evidence="3 4">
    <name type="scientific">Actinophytocola xanthii</name>
    <dbReference type="NCBI Taxonomy" id="1912961"/>
    <lineage>
        <taxon>Bacteria</taxon>
        <taxon>Bacillati</taxon>
        <taxon>Actinomycetota</taxon>
        <taxon>Actinomycetes</taxon>
        <taxon>Pseudonocardiales</taxon>
        <taxon>Pseudonocardiaceae</taxon>
    </lineage>
</organism>
<feature type="region of interest" description="Disordered" evidence="1">
    <location>
        <begin position="1"/>
        <end position="21"/>
    </location>
</feature>
<feature type="region of interest" description="Disordered" evidence="1">
    <location>
        <begin position="152"/>
        <end position="174"/>
    </location>
</feature>
<feature type="region of interest" description="Disordered" evidence="1">
    <location>
        <begin position="68"/>
        <end position="123"/>
    </location>
</feature>
<evidence type="ECO:0000256" key="2">
    <source>
        <dbReference type="SAM" id="Phobius"/>
    </source>
</evidence>
<reference evidence="3 4" key="1">
    <citation type="submission" date="2016-12" db="EMBL/GenBank/DDBJ databases">
        <title>The draft genome sequence of Actinophytocola sp. 11-183.</title>
        <authorList>
            <person name="Wang W."/>
            <person name="Yuan L."/>
        </authorList>
    </citation>
    <scope>NUCLEOTIDE SEQUENCE [LARGE SCALE GENOMIC DNA]</scope>
    <source>
        <strain evidence="3 4">11-183</strain>
    </source>
</reference>